<keyword evidence="2" id="KW-1185">Reference proteome</keyword>
<dbReference type="Proteomes" id="UP000076858">
    <property type="component" value="Unassembled WGS sequence"/>
</dbReference>
<comment type="caution">
    <text evidence="1">The sequence shown here is derived from an EMBL/GenBank/DDBJ whole genome shotgun (WGS) entry which is preliminary data.</text>
</comment>
<reference evidence="1 2" key="1">
    <citation type="submission" date="2016-03" db="EMBL/GenBank/DDBJ databases">
        <title>EvidentialGene: Evidence-directed Construction of Genes on Genomes.</title>
        <authorList>
            <person name="Gilbert D.G."/>
            <person name="Choi J.-H."/>
            <person name="Mockaitis K."/>
            <person name="Colbourne J."/>
            <person name="Pfrender M."/>
        </authorList>
    </citation>
    <scope>NUCLEOTIDE SEQUENCE [LARGE SCALE GENOMIC DNA]</scope>
    <source>
        <strain evidence="1 2">Xinb3</strain>
        <tissue evidence="1">Complete organism</tissue>
    </source>
</reference>
<accession>A0A164NTP7</accession>
<sequence>MAYQPKGFLKFTSDNCGYQISPFPAIPVYYGVYSTLLQISRFVGHSCTMWLEKKHIYTDFWGWQTPSQSRVPIEETISGRLNVFQTCRVAGFKSHLINCRLEEVTLETECADCTISSPIGDVPGVINGSISHNLVTIVWKKLLGEVQQCKLRLVETVIAQRYLTNNSGIERIPDVKQQLDFFTIQKKRNIVFHQNKATNNHLVVTHIKTLCLSKLNQNRVLVHKTAIAIAQHSGWLAASYLNLPTCSKLTAIGESISVYQCSPKIQQSPMKSQPVVLNPNSATTLQTLKDGN</sequence>
<protein>
    <submittedName>
        <fullName evidence="1">Uncharacterized protein</fullName>
    </submittedName>
</protein>
<dbReference type="EMBL" id="LRGB01002829">
    <property type="protein sequence ID" value="KZS06229.1"/>
    <property type="molecule type" value="Genomic_DNA"/>
</dbReference>
<gene>
    <name evidence="1" type="ORF">APZ42_030416</name>
</gene>
<organism evidence="1 2">
    <name type="scientific">Daphnia magna</name>
    <dbReference type="NCBI Taxonomy" id="35525"/>
    <lineage>
        <taxon>Eukaryota</taxon>
        <taxon>Metazoa</taxon>
        <taxon>Ecdysozoa</taxon>
        <taxon>Arthropoda</taxon>
        <taxon>Crustacea</taxon>
        <taxon>Branchiopoda</taxon>
        <taxon>Diplostraca</taxon>
        <taxon>Cladocera</taxon>
        <taxon>Anomopoda</taxon>
        <taxon>Daphniidae</taxon>
        <taxon>Daphnia</taxon>
    </lineage>
</organism>
<name>A0A164NTP7_9CRUS</name>
<dbReference type="OrthoDB" id="6368946at2759"/>
<evidence type="ECO:0000313" key="1">
    <source>
        <dbReference type="EMBL" id="KZS06229.1"/>
    </source>
</evidence>
<dbReference type="AlphaFoldDB" id="A0A164NTP7"/>
<proteinExistence type="predicted"/>
<evidence type="ECO:0000313" key="2">
    <source>
        <dbReference type="Proteomes" id="UP000076858"/>
    </source>
</evidence>